<dbReference type="SMART" id="SM00116">
    <property type="entry name" value="CBS"/>
    <property type="match status" value="2"/>
</dbReference>
<accession>A0A078MC35</accession>
<keyword evidence="4 9" id="KW-0812">Transmembrane</keyword>
<dbReference type="InterPro" id="IPR038076">
    <property type="entry name" value="MgtE_N_sf"/>
</dbReference>
<evidence type="ECO:0000256" key="3">
    <source>
        <dbReference type="ARBA" id="ARBA00022448"/>
    </source>
</evidence>
<dbReference type="SMART" id="SM00924">
    <property type="entry name" value="MgtE_N"/>
    <property type="match status" value="1"/>
</dbReference>
<dbReference type="Pfam" id="PF00571">
    <property type="entry name" value="CBS"/>
    <property type="match status" value="2"/>
</dbReference>
<evidence type="ECO:0000259" key="10">
    <source>
        <dbReference type="PROSITE" id="PS51371"/>
    </source>
</evidence>
<dbReference type="PROSITE" id="PS51371">
    <property type="entry name" value="CBS"/>
    <property type="match status" value="2"/>
</dbReference>
<keyword evidence="8" id="KW-0129">CBS domain</keyword>
<evidence type="ECO:0000256" key="2">
    <source>
        <dbReference type="ARBA" id="ARBA00009749"/>
    </source>
</evidence>
<dbReference type="InterPro" id="IPR006667">
    <property type="entry name" value="SLC41_membr_dom"/>
</dbReference>
<reference evidence="11" key="1">
    <citation type="submission" date="2014-07" db="EMBL/GenBank/DDBJ databases">
        <authorList>
            <person name="Urmite Genomes Urmite Genomes"/>
        </authorList>
    </citation>
    <scope>NUCLEOTIDE SEQUENCE</scope>
    <source>
        <strain evidence="11">13S34_air</strain>
    </source>
</reference>
<comment type="similarity">
    <text evidence="2 9">Belongs to the SLC41A transporter family.</text>
</comment>
<dbReference type="Pfam" id="PF01769">
    <property type="entry name" value="MgtE"/>
    <property type="match status" value="1"/>
</dbReference>
<comment type="subcellular location">
    <subcellularLocation>
        <location evidence="9">Cell membrane</location>
        <topology evidence="9">Multi-pass membrane protein</topology>
    </subcellularLocation>
    <subcellularLocation>
        <location evidence="1">Membrane</location>
        <topology evidence="1">Multi-pass membrane protein</topology>
    </subcellularLocation>
</comment>
<dbReference type="InterPro" id="IPR046342">
    <property type="entry name" value="CBS_dom_sf"/>
</dbReference>
<dbReference type="InterPro" id="IPR006669">
    <property type="entry name" value="MgtE_transporter"/>
</dbReference>
<feature type="domain" description="CBS" evidence="10">
    <location>
        <begin position="210"/>
        <end position="266"/>
    </location>
</feature>
<dbReference type="SUPFAM" id="SSF161093">
    <property type="entry name" value="MgtE membrane domain-like"/>
    <property type="match status" value="1"/>
</dbReference>
<feature type="domain" description="CBS" evidence="10">
    <location>
        <begin position="146"/>
        <end position="209"/>
    </location>
</feature>
<dbReference type="NCBIfam" id="TIGR00400">
    <property type="entry name" value="mgtE"/>
    <property type="match status" value="1"/>
</dbReference>
<keyword evidence="9" id="KW-0479">Metal-binding</keyword>
<evidence type="ECO:0000256" key="1">
    <source>
        <dbReference type="ARBA" id="ARBA00004141"/>
    </source>
</evidence>
<dbReference type="Gene3D" id="1.25.60.10">
    <property type="entry name" value="MgtE N-terminal domain-like"/>
    <property type="match status" value="1"/>
</dbReference>
<sequence>MTTEKTEHEEIAYDEGHLLEMLQDADSATFRDEFLSLHSYDQAQFYEKVGPDIRKQLYAILSPKEMADLYEGLEVDDDEYEAFLREMDTAYGAEMLSHMYTDDAVDVLNELDDDHRESYLEMMDDDVVDEINELLGYAEDTAGSIMTTEYVAIPEASTVATAMTILRKEAPNAETIYYVFVVDEAHRLTGVVSLRDLIIADPAARIHDIMNERVVMVHVKDDQEEVAQIMKDYNFLATPVIDDEGVLLGIITVDDIIDVIDEEASEDYSKLAGISDMDKFDINPFQSAAKRLPWLVILLFLGMLTANLMGQFEATLEKVALLAIFIPLIAGTSGNSGTQALAVAIRGIATGDLEEESKLKLLIRELFTGMIMGIVCGLLIIGIVYFWKGELLLGMLVGAAICCSIIVATLAGSFIPLLMHRLKIDPAVASGPFITTLNDITSILIYLGLATVFLSQIG</sequence>
<keyword evidence="5 9" id="KW-0460">Magnesium</keyword>
<keyword evidence="9" id="KW-1003">Cell membrane</keyword>
<evidence type="ECO:0000256" key="6">
    <source>
        <dbReference type="ARBA" id="ARBA00022989"/>
    </source>
</evidence>
<organism evidence="11">
    <name type="scientific">Metalysinibacillus saudimassiliensis</name>
    <dbReference type="NCBI Taxonomy" id="1461583"/>
    <lineage>
        <taxon>Bacteria</taxon>
        <taxon>Bacillati</taxon>
        <taxon>Bacillota</taxon>
        <taxon>Bacilli</taxon>
        <taxon>Bacillales</taxon>
        <taxon>Caryophanaceae</taxon>
        <taxon>Metalysinibacillus</taxon>
    </lineage>
</organism>
<dbReference type="AlphaFoldDB" id="A0A078MC35"/>
<gene>
    <name evidence="11" type="primary">mgtE_1</name>
    <name evidence="11" type="ORF">BN1050_01188</name>
</gene>
<feature type="transmembrane region" description="Helical" evidence="9">
    <location>
        <begin position="321"/>
        <end position="345"/>
    </location>
</feature>
<dbReference type="GO" id="GO:0046872">
    <property type="term" value="F:metal ion binding"/>
    <property type="evidence" value="ECO:0007669"/>
    <property type="project" value="UniProtKB-KW"/>
</dbReference>
<dbReference type="SUPFAM" id="SSF54631">
    <property type="entry name" value="CBS-domain pair"/>
    <property type="match status" value="1"/>
</dbReference>
<dbReference type="Gene3D" id="1.10.357.20">
    <property type="entry name" value="SLC41 divalent cation transporters, integral membrane domain"/>
    <property type="match status" value="1"/>
</dbReference>
<feature type="transmembrane region" description="Helical" evidence="9">
    <location>
        <begin position="393"/>
        <end position="419"/>
    </location>
</feature>
<feature type="transmembrane region" description="Helical" evidence="9">
    <location>
        <begin position="292"/>
        <end position="309"/>
    </location>
</feature>
<proteinExistence type="inferred from homology"/>
<dbReference type="GO" id="GO:0015095">
    <property type="term" value="F:magnesium ion transmembrane transporter activity"/>
    <property type="evidence" value="ECO:0007669"/>
    <property type="project" value="UniProtKB-UniRule"/>
</dbReference>
<evidence type="ECO:0000313" key="11">
    <source>
        <dbReference type="EMBL" id="CEA02256.1"/>
    </source>
</evidence>
<dbReference type="EMBL" id="LN483074">
    <property type="protein sequence ID" value="CEA02256.1"/>
    <property type="molecule type" value="Genomic_DNA"/>
</dbReference>
<dbReference type="GO" id="GO:0005886">
    <property type="term" value="C:plasma membrane"/>
    <property type="evidence" value="ECO:0007669"/>
    <property type="project" value="UniProtKB-SubCell"/>
</dbReference>
<evidence type="ECO:0000256" key="4">
    <source>
        <dbReference type="ARBA" id="ARBA00022692"/>
    </source>
</evidence>
<dbReference type="PATRIC" id="fig|1461583.4.peg.1146"/>
<dbReference type="CDD" id="cd04606">
    <property type="entry name" value="CBS_pair_Mg_transporter"/>
    <property type="match status" value="1"/>
</dbReference>
<dbReference type="SUPFAM" id="SSF158791">
    <property type="entry name" value="MgtE N-terminal domain-like"/>
    <property type="match status" value="1"/>
</dbReference>
<dbReference type="PANTHER" id="PTHR43773">
    <property type="entry name" value="MAGNESIUM TRANSPORTER MGTE"/>
    <property type="match status" value="1"/>
</dbReference>
<keyword evidence="6 9" id="KW-1133">Transmembrane helix</keyword>
<evidence type="ECO:0000256" key="7">
    <source>
        <dbReference type="ARBA" id="ARBA00023136"/>
    </source>
</evidence>
<evidence type="ECO:0000256" key="9">
    <source>
        <dbReference type="RuleBase" id="RU362011"/>
    </source>
</evidence>
<dbReference type="InterPro" id="IPR036739">
    <property type="entry name" value="SLC41_membr_dom_sf"/>
</dbReference>
<comment type="subunit">
    <text evidence="9">Homodimer.</text>
</comment>
<evidence type="ECO:0000256" key="8">
    <source>
        <dbReference type="PROSITE-ProRule" id="PRU00703"/>
    </source>
</evidence>
<name>A0A078MC35_9BACL</name>
<evidence type="ECO:0000256" key="5">
    <source>
        <dbReference type="ARBA" id="ARBA00022842"/>
    </source>
</evidence>
<feature type="transmembrane region" description="Helical" evidence="9">
    <location>
        <begin position="440"/>
        <end position="457"/>
    </location>
</feature>
<protein>
    <recommendedName>
        <fullName evidence="9">Magnesium transporter MgtE</fullName>
    </recommendedName>
</protein>
<keyword evidence="3 9" id="KW-0813">Transport</keyword>
<dbReference type="InterPro" id="IPR006668">
    <property type="entry name" value="Mg_transptr_MgtE_intracell_dom"/>
</dbReference>
<dbReference type="InterPro" id="IPR000644">
    <property type="entry name" value="CBS_dom"/>
</dbReference>
<dbReference type="PANTHER" id="PTHR43773:SF1">
    <property type="entry name" value="MAGNESIUM TRANSPORTER MGTE"/>
    <property type="match status" value="1"/>
</dbReference>
<comment type="function">
    <text evidence="9">Acts as a magnesium transporter.</text>
</comment>
<feature type="transmembrane region" description="Helical" evidence="9">
    <location>
        <begin position="366"/>
        <end position="387"/>
    </location>
</feature>
<dbReference type="Gene3D" id="3.10.580.10">
    <property type="entry name" value="CBS-domain"/>
    <property type="match status" value="1"/>
</dbReference>
<dbReference type="Pfam" id="PF03448">
    <property type="entry name" value="MgtE_N"/>
    <property type="match status" value="1"/>
</dbReference>
<keyword evidence="7 9" id="KW-0472">Membrane</keyword>
<dbReference type="HOGENOM" id="CLU_037408_1_1_9"/>